<evidence type="ECO:0000256" key="1">
    <source>
        <dbReference type="SAM" id="MobiDB-lite"/>
    </source>
</evidence>
<keyword evidence="3" id="KW-1185">Reference proteome</keyword>
<sequence length="167" mass="18051">MIGAAGAITATVIGVKMNSQAGEDKPPPPTNPTTTVSSPAPLAWKQGNEFYLYSDKQYDLDSPWAHANAHSDGVDVRVVGSDRNTLQSLNGASMAVVAKGTRPTVEACRDEVDENSTSEAIIEVGHFYCFRTDEENTSVVEVRRQEPDTEFVMQVVVFARFAEGAGR</sequence>
<dbReference type="Proteomes" id="UP001610818">
    <property type="component" value="Unassembled WGS sequence"/>
</dbReference>
<organism evidence="2 3">
    <name type="scientific">Streptomyces longisporoflavus</name>
    <dbReference type="NCBI Taxonomy" id="28044"/>
    <lineage>
        <taxon>Bacteria</taxon>
        <taxon>Bacillati</taxon>
        <taxon>Actinomycetota</taxon>
        <taxon>Actinomycetes</taxon>
        <taxon>Kitasatosporales</taxon>
        <taxon>Streptomycetaceae</taxon>
        <taxon>Streptomyces</taxon>
    </lineage>
</organism>
<gene>
    <name evidence="2" type="ORF">ACH4F9_26555</name>
</gene>
<dbReference type="EMBL" id="JBIRGQ010000005">
    <property type="protein sequence ID" value="MFH8548581.1"/>
    <property type="molecule type" value="Genomic_DNA"/>
</dbReference>
<reference evidence="2 3" key="1">
    <citation type="submission" date="2024-10" db="EMBL/GenBank/DDBJ databases">
        <title>The Natural Products Discovery Center: Release of the First 8490 Sequenced Strains for Exploring Actinobacteria Biosynthetic Diversity.</title>
        <authorList>
            <person name="Kalkreuter E."/>
            <person name="Kautsar S.A."/>
            <person name="Yang D."/>
            <person name="Bader C.D."/>
            <person name="Teijaro C.N."/>
            <person name="Fluegel L."/>
            <person name="Davis C.M."/>
            <person name="Simpson J.R."/>
            <person name="Lauterbach L."/>
            <person name="Steele A.D."/>
            <person name="Gui C."/>
            <person name="Meng S."/>
            <person name="Li G."/>
            <person name="Viehrig K."/>
            <person name="Ye F."/>
            <person name="Su P."/>
            <person name="Kiefer A.F."/>
            <person name="Nichols A."/>
            <person name="Cepeda A.J."/>
            <person name="Yan W."/>
            <person name="Fan B."/>
            <person name="Jiang Y."/>
            <person name="Adhikari A."/>
            <person name="Zheng C.-J."/>
            <person name="Schuster L."/>
            <person name="Cowan T.M."/>
            <person name="Smanski M.J."/>
            <person name="Chevrette M.G."/>
            <person name="De Carvalho L.P.S."/>
            <person name="Shen B."/>
        </authorList>
    </citation>
    <scope>NUCLEOTIDE SEQUENCE [LARGE SCALE GENOMIC DNA]</scope>
    <source>
        <strain evidence="2 3">NPDC017990</strain>
    </source>
</reference>
<accession>A0ABW7QZ27</accession>
<evidence type="ECO:0000313" key="2">
    <source>
        <dbReference type="EMBL" id="MFH8548581.1"/>
    </source>
</evidence>
<dbReference type="RefSeq" id="WP_397715085.1">
    <property type="nucleotide sequence ID" value="NZ_JBIRGN010000005.1"/>
</dbReference>
<comment type="caution">
    <text evidence="2">The sequence shown here is derived from an EMBL/GenBank/DDBJ whole genome shotgun (WGS) entry which is preliminary data.</text>
</comment>
<feature type="region of interest" description="Disordered" evidence="1">
    <location>
        <begin position="18"/>
        <end position="40"/>
    </location>
</feature>
<evidence type="ECO:0000313" key="3">
    <source>
        <dbReference type="Proteomes" id="UP001610818"/>
    </source>
</evidence>
<proteinExistence type="predicted"/>
<name>A0ABW7QZ27_9ACTN</name>
<protein>
    <recommendedName>
        <fullName evidence="4">Secreted protein</fullName>
    </recommendedName>
</protein>
<evidence type="ECO:0008006" key="4">
    <source>
        <dbReference type="Google" id="ProtNLM"/>
    </source>
</evidence>